<dbReference type="Proteomes" id="UP001190700">
    <property type="component" value="Unassembled WGS sequence"/>
</dbReference>
<dbReference type="InterPro" id="IPR002999">
    <property type="entry name" value="Tudor"/>
</dbReference>
<dbReference type="PANTHER" id="PTHR33050:SF7">
    <property type="entry name" value="RIBONUCLEASE H"/>
    <property type="match status" value="1"/>
</dbReference>
<dbReference type="PANTHER" id="PTHR33050">
    <property type="entry name" value="REVERSE TRANSCRIPTASE DOMAIN-CONTAINING PROTEIN"/>
    <property type="match status" value="1"/>
</dbReference>
<feature type="domain" description="Tudor" evidence="1">
    <location>
        <begin position="588"/>
        <end position="645"/>
    </location>
</feature>
<dbReference type="InterPro" id="IPR043502">
    <property type="entry name" value="DNA/RNA_pol_sf"/>
</dbReference>
<dbReference type="Gene3D" id="3.10.10.10">
    <property type="entry name" value="HIV Type 1 Reverse Transcriptase, subunit A, domain 1"/>
    <property type="match status" value="1"/>
</dbReference>
<dbReference type="CDD" id="cd20404">
    <property type="entry name" value="Tudor_Agenet_AtEML-like"/>
    <property type="match status" value="1"/>
</dbReference>
<comment type="caution">
    <text evidence="2">The sequence shown here is derived from an EMBL/GenBank/DDBJ whole genome shotgun (WGS) entry which is preliminary data.</text>
</comment>
<name>A0AAE0KYU3_9CHLO</name>
<dbReference type="AlphaFoldDB" id="A0AAE0KYU3"/>
<dbReference type="SMART" id="SM00333">
    <property type="entry name" value="TUDOR"/>
    <property type="match status" value="1"/>
</dbReference>
<evidence type="ECO:0000259" key="1">
    <source>
        <dbReference type="SMART" id="SM00333"/>
    </source>
</evidence>
<keyword evidence="3" id="KW-1185">Reference proteome</keyword>
<gene>
    <name evidence="2" type="ORF">CYMTET_25845</name>
</gene>
<dbReference type="EMBL" id="LGRX02013898">
    <property type="protein sequence ID" value="KAK3265475.1"/>
    <property type="molecule type" value="Genomic_DNA"/>
</dbReference>
<dbReference type="SUPFAM" id="SSF56672">
    <property type="entry name" value="DNA/RNA polymerases"/>
    <property type="match status" value="1"/>
</dbReference>
<dbReference type="Gene3D" id="2.30.30.140">
    <property type="match status" value="1"/>
</dbReference>
<dbReference type="InterPro" id="IPR043128">
    <property type="entry name" value="Rev_trsase/Diguanyl_cyclase"/>
</dbReference>
<sequence>MLQKLLQQQQQQQQSAQQSAVMTAMMEQLTHMNANKDKGDVAGSSVQTKGDKELARRQKLLYVPYGEGSPTRTATLEARMPQLYHLYGDKTFASFNKKASSFLKYEQLVLGPALAYLYDAVQFSDDTLELLESQDKVAVSTQEIEQRVYETQNTMMGAYTLLAHRYSMVQLRTGPDGDAATHGGPEPLKAKLAFMEEKVCSNSDSFLGKPTFSQWLHEEGSGGVITELVAQTRRSQSNQPGRGSGKAQTGLAMGLAPGFNAPGTVLPSSNVLFGARAEGADSTIESAVEEGSLACGGRQFRGSNPWRIAYDFRWTNAFRRQSRCKMETLKKPHRLAKQNDWCFSFDPKDGYHYAGIDPDFQKCMQFDAQGELYQCSALPFRWNDSQRIFVKFMKCKCNGQRIWECRPRAKLHPDSSLYAWGGGLSLKLEARGFWCDELRQLHITHLELETVFKTAQAFHRELRGKVVPLYCGNQAVVARLAHFTRRNPDLMRRMRRLWSLVDFNDIELQARYFCSKANEWADRLSRDTDSDDWKLNRSWFDWAQTEWGEPTVDRFAAEISAQLPSHVSHPGTPVNVYVQARRAAASQPVPAKGAFLEVFWPLDDDWYKGTVTEVSDTGQHHIRYGDGNNEWLQLSEELAHPEQQQEAEEDNDVAPVKEWTSALRERWRGEGRERLLASEETARVYLAMLLDRGGIQATSLQPYMGWPDSAKGRSVTRAVKGMARLREAASEATGVTVTERTWLPAKHVRTVHDAELTLELKDSD</sequence>
<dbReference type="InterPro" id="IPR052055">
    <property type="entry name" value="Hepadnavirus_pol/RT"/>
</dbReference>
<organism evidence="2 3">
    <name type="scientific">Cymbomonas tetramitiformis</name>
    <dbReference type="NCBI Taxonomy" id="36881"/>
    <lineage>
        <taxon>Eukaryota</taxon>
        <taxon>Viridiplantae</taxon>
        <taxon>Chlorophyta</taxon>
        <taxon>Pyramimonadophyceae</taxon>
        <taxon>Pyramimonadales</taxon>
        <taxon>Pyramimonadaceae</taxon>
        <taxon>Cymbomonas</taxon>
    </lineage>
</organism>
<proteinExistence type="predicted"/>
<dbReference type="Gene3D" id="3.30.70.270">
    <property type="match status" value="1"/>
</dbReference>
<accession>A0AAE0KYU3</accession>
<reference evidence="2 3" key="1">
    <citation type="journal article" date="2015" name="Genome Biol. Evol.">
        <title>Comparative Genomics of a Bacterivorous Green Alga Reveals Evolutionary Causalities and Consequences of Phago-Mixotrophic Mode of Nutrition.</title>
        <authorList>
            <person name="Burns J.A."/>
            <person name="Paasch A."/>
            <person name="Narechania A."/>
            <person name="Kim E."/>
        </authorList>
    </citation>
    <scope>NUCLEOTIDE SEQUENCE [LARGE SCALE GENOMIC DNA]</scope>
    <source>
        <strain evidence="2 3">PLY_AMNH</strain>
    </source>
</reference>
<evidence type="ECO:0000313" key="2">
    <source>
        <dbReference type="EMBL" id="KAK3265475.1"/>
    </source>
</evidence>
<protein>
    <recommendedName>
        <fullName evidence="1">Tudor domain-containing protein</fullName>
    </recommendedName>
</protein>
<dbReference type="CDD" id="cd09275">
    <property type="entry name" value="RNase_HI_RT_DIRS1"/>
    <property type="match status" value="1"/>
</dbReference>
<evidence type="ECO:0000313" key="3">
    <source>
        <dbReference type="Proteomes" id="UP001190700"/>
    </source>
</evidence>